<evidence type="ECO:0000313" key="2">
    <source>
        <dbReference type="EMBL" id="SDX73718.1"/>
    </source>
</evidence>
<name>A0A1H3E631_9PSEU</name>
<accession>A0A1H3E631</accession>
<dbReference type="Proteomes" id="UP000199515">
    <property type="component" value="Unassembled WGS sequence"/>
</dbReference>
<proteinExistence type="predicted"/>
<keyword evidence="3" id="KW-1185">Reference proteome</keyword>
<keyword evidence="1" id="KW-0732">Signal</keyword>
<sequence>MWRTSPAGQAVGMKLAALAAATLSALALATGTAAADPLPTFDFSDCPALPSGANPAEWRCETFISQGTLSFGKVNRLSLGEIRMTFAEGKLDGKFAQVFSTLKHAPAPVPQLPGTTIQLHYGGYSDFESTEERKGELDLYATLRGPLVPGGATVGSLEHPIHSVVQQVGKTEVLSANPLVVKFSVIDETMALPAARGPFPWLANHALGLPSKAVFEQTSYVGFKPYA</sequence>
<evidence type="ECO:0000256" key="1">
    <source>
        <dbReference type="SAM" id="SignalP"/>
    </source>
</evidence>
<reference evidence="2 3" key="1">
    <citation type="submission" date="2016-10" db="EMBL/GenBank/DDBJ databases">
        <authorList>
            <person name="de Groot N.N."/>
        </authorList>
    </citation>
    <scope>NUCLEOTIDE SEQUENCE [LARGE SCALE GENOMIC DNA]</scope>
    <source>
        <strain evidence="2 3">CPCC 202699</strain>
    </source>
</reference>
<evidence type="ECO:0000313" key="3">
    <source>
        <dbReference type="Proteomes" id="UP000199515"/>
    </source>
</evidence>
<feature type="chain" id="PRO_5011788052" evidence="1">
    <location>
        <begin position="36"/>
        <end position="227"/>
    </location>
</feature>
<protein>
    <submittedName>
        <fullName evidence="2">Uncharacterized protein</fullName>
    </submittedName>
</protein>
<feature type="signal peptide" evidence="1">
    <location>
        <begin position="1"/>
        <end position="35"/>
    </location>
</feature>
<gene>
    <name evidence="2" type="ORF">SAMN05421504_103662</name>
</gene>
<dbReference type="EMBL" id="FNON01000003">
    <property type="protein sequence ID" value="SDX73718.1"/>
    <property type="molecule type" value="Genomic_DNA"/>
</dbReference>
<organism evidence="2 3">
    <name type="scientific">Amycolatopsis xylanica</name>
    <dbReference type="NCBI Taxonomy" id="589385"/>
    <lineage>
        <taxon>Bacteria</taxon>
        <taxon>Bacillati</taxon>
        <taxon>Actinomycetota</taxon>
        <taxon>Actinomycetes</taxon>
        <taxon>Pseudonocardiales</taxon>
        <taxon>Pseudonocardiaceae</taxon>
        <taxon>Amycolatopsis</taxon>
    </lineage>
</organism>
<dbReference type="AlphaFoldDB" id="A0A1H3E631"/>